<dbReference type="SUPFAM" id="SSF57938">
    <property type="entry name" value="DnaJ/Hsp40 cysteine-rich domain"/>
    <property type="match status" value="1"/>
</dbReference>
<comment type="subunit">
    <text evidence="11">Homodimer.</text>
</comment>
<dbReference type="NCBIfam" id="NF008035">
    <property type="entry name" value="PRK10767.1"/>
    <property type="match status" value="1"/>
</dbReference>
<proteinExistence type="inferred from homology"/>
<dbReference type="PRINTS" id="PR00625">
    <property type="entry name" value="JDOMAIN"/>
</dbReference>
<dbReference type="FunFam" id="2.60.260.20:FF:000005">
    <property type="entry name" value="Chaperone protein dnaJ 1, mitochondrial"/>
    <property type="match status" value="1"/>
</dbReference>
<evidence type="ECO:0000256" key="4">
    <source>
        <dbReference type="ARBA" id="ARBA00022737"/>
    </source>
</evidence>
<comment type="domain">
    <text evidence="11">The J domain is necessary and sufficient to stimulate DnaK ATPase activity. Zinc center 1 plays an important role in the autonomous, DnaK-independent chaperone activity of DnaJ. Zinc center 2 is essential for interaction with DnaK and for DnaJ activity.</text>
</comment>
<feature type="binding site" evidence="11">
    <location>
        <position position="160"/>
    </location>
    <ligand>
        <name>Zn(2+)</name>
        <dbReference type="ChEBI" id="CHEBI:29105"/>
        <label>2</label>
    </ligand>
</feature>
<comment type="subcellular location">
    <subcellularLocation>
        <location evidence="11">Cytoplasm</location>
    </subcellularLocation>
</comment>
<protein>
    <recommendedName>
        <fullName evidence="10 11">Chaperone protein DnaJ</fullName>
    </recommendedName>
</protein>
<dbReference type="PANTHER" id="PTHR43096">
    <property type="entry name" value="DNAJ HOMOLOG 1, MITOCHONDRIAL-RELATED"/>
    <property type="match status" value="1"/>
</dbReference>
<feature type="binding site" evidence="11">
    <location>
        <position position="146"/>
    </location>
    <ligand>
        <name>Zn(2+)</name>
        <dbReference type="ChEBI" id="CHEBI:29105"/>
        <label>1</label>
    </ligand>
</feature>
<dbReference type="SMART" id="SM00271">
    <property type="entry name" value="DnaJ"/>
    <property type="match status" value="1"/>
</dbReference>
<evidence type="ECO:0000256" key="9">
    <source>
        <dbReference type="ARBA" id="ARBA00061004"/>
    </source>
</evidence>
<dbReference type="Proteomes" id="UP000595895">
    <property type="component" value="Chromosome"/>
</dbReference>
<evidence type="ECO:0000256" key="2">
    <source>
        <dbReference type="ARBA" id="ARBA00022705"/>
    </source>
</evidence>
<dbReference type="GO" id="GO:0031072">
    <property type="term" value="F:heat shock protein binding"/>
    <property type="evidence" value="ECO:0007669"/>
    <property type="project" value="InterPro"/>
</dbReference>
<dbReference type="InterPro" id="IPR012724">
    <property type="entry name" value="DnaJ"/>
</dbReference>
<keyword evidence="3 11" id="KW-0479">Metal-binding</keyword>
<keyword evidence="2 11" id="KW-0235">DNA replication</keyword>
<evidence type="ECO:0000256" key="3">
    <source>
        <dbReference type="ARBA" id="ARBA00022723"/>
    </source>
</evidence>
<evidence type="ECO:0000256" key="7">
    <source>
        <dbReference type="ARBA" id="ARBA00023016"/>
    </source>
</evidence>
<dbReference type="AlphaFoldDB" id="A0A7T7M8B9"/>
<keyword evidence="7 11" id="KW-0346">Stress response</keyword>
<dbReference type="GO" id="GO:0051082">
    <property type="term" value="F:unfolded protein binding"/>
    <property type="evidence" value="ECO:0007669"/>
    <property type="project" value="UniProtKB-UniRule"/>
</dbReference>
<organism evidence="16 17">
    <name type="scientific">Actinomyces weissii</name>
    <dbReference type="NCBI Taxonomy" id="675090"/>
    <lineage>
        <taxon>Bacteria</taxon>
        <taxon>Bacillati</taxon>
        <taxon>Actinomycetota</taxon>
        <taxon>Actinomycetes</taxon>
        <taxon>Actinomycetales</taxon>
        <taxon>Actinomycetaceae</taxon>
        <taxon>Actinomyces</taxon>
    </lineage>
</organism>
<feature type="binding site" evidence="11">
    <location>
        <position position="200"/>
    </location>
    <ligand>
        <name>Zn(2+)</name>
        <dbReference type="ChEBI" id="CHEBI:29105"/>
        <label>1</label>
    </ligand>
</feature>
<dbReference type="PROSITE" id="PS51188">
    <property type="entry name" value="ZF_CR"/>
    <property type="match status" value="1"/>
</dbReference>
<keyword evidence="8 11" id="KW-0143">Chaperone</keyword>
<dbReference type="GO" id="GO:0009408">
    <property type="term" value="P:response to heat"/>
    <property type="evidence" value="ECO:0007669"/>
    <property type="project" value="InterPro"/>
</dbReference>
<dbReference type="CDD" id="cd06257">
    <property type="entry name" value="DnaJ"/>
    <property type="match status" value="1"/>
</dbReference>
<dbReference type="InterPro" id="IPR002939">
    <property type="entry name" value="DnaJ_C"/>
</dbReference>
<dbReference type="GO" id="GO:0042026">
    <property type="term" value="P:protein refolding"/>
    <property type="evidence" value="ECO:0007669"/>
    <property type="project" value="TreeGrafter"/>
</dbReference>
<feature type="zinc finger region" description="CR-type" evidence="12">
    <location>
        <begin position="130"/>
        <end position="212"/>
    </location>
</feature>
<keyword evidence="1 11" id="KW-0963">Cytoplasm</keyword>
<evidence type="ECO:0000256" key="10">
    <source>
        <dbReference type="ARBA" id="ARBA00067609"/>
    </source>
</evidence>
<keyword evidence="4 11" id="KW-0677">Repeat</keyword>
<dbReference type="Gene3D" id="1.10.287.110">
    <property type="entry name" value="DnaJ domain"/>
    <property type="match status" value="1"/>
</dbReference>
<dbReference type="PROSITE" id="PS50076">
    <property type="entry name" value="DNAJ_2"/>
    <property type="match status" value="1"/>
</dbReference>
<dbReference type="GO" id="GO:0008270">
    <property type="term" value="F:zinc ion binding"/>
    <property type="evidence" value="ECO:0007669"/>
    <property type="project" value="UniProtKB-UniRule"/>
</dbReference>
<dbReference type="Pfam" id="PF01556">
    <property type="entry name" value="DnaJ_C"/>
    <property type="match status" value="1"/>
</dbReference>
<dbReference type="InterPro" id="IPR036869">
    <property type="entry name" value="J_dom_sf"/>
</dbReference>
<keyword evidence="5 11" id="KW-0863">Zinc-finger</keyword>
<evidence type="ECO:0000313" key="17">
    <source>
        <dbReference type="Proteomes" id="UP000595895"/>
    </source>
</evidence>
<dbReference type="GO" id="GO:0006260">
    <property type="term" value="P:DNA replication"/>
    <property type="evidence" value="ECO:0007669"/>
    <property type="project" value="UniProtKB-KW"/>
</dbReference>
<dbReference type="EMBL" id="CP066802">
    <property type="protein sequence ID" value="QQM66683.1"/>
    <property type="molecule type" value="Genomic_DNA"/>
</dbReference>
<feature type="binding site" evidence="11">
    <location>
        <position position="163"/>
    </location>
    <ligand>
        <name>Zn(2+)</name>
        <dbReference type="ChEBI" id="CHEBI:29105"/>
        <label>2</label>
    </ligand>
</feature>
<dbReference type="KEGG" id="awe:JG540_06170"/>
<dbReference type="RefSeq" id="WP_200274773.1">
    <property type="nucleotide sequence ID" value="NZ_CP066802.1"/>
</dbReference>
<dbReference type="FunFam" id="2.10.230.10:FF:000002">
    <property type="entry name" value="Molecular chaperone DnaJ"/>
    <property type="match status" value="1"/>
</dbReference>
<evidence type="ECO:0000256" key="6">
    <source>
        <dbReference type="ARBA" id="ARBA00022833"/>
    </source>
</evidence>
<dbReference type="SUPFAM" id="SSF46565">
    <property type="entry name" value="Chaperone J-domain"/>
    <property type="match status" value="1"/>
</dbReference>
<accession>A0A7T7M8B9</accession>
<evidence type="ECO:0000256" key="11">
    <source>
        <dbReference type="HAMAP-Rule" id="MF_01152"/>
    </source>
</evidence>
<evidence type="ECO:0000256" key="5">
    <source>
        <dbReference type="ARBA" id="ARBA00022771"/>
    </source>
</evidence>
<comment type="similarity">
    <text evidence="9 11">Belongs to the DnaJ family.</text>
</comment>
<gene>
    <name evidence="11 16" type="primary">dnaJ</name>
    <name evidence="16" type="ORF">JG540_06170</name>
</gene>
<reference evidence="16 17" key="1">
    <citation type="submission" date="2020-12" db="EMBL/GenBank/DDBJ databases">
        <authorList>
            <person name="Zhou J."/>
        </authorList>
    </citation>
    <scope>NUCLEOTIDE SEQUENCE [LARGE SCALE GENOMIC DNA]</scope>
    <source>
        <strain evidence="16 17">CCUG 61299</strain>
    </source>
</reference>
<feature type="region of interest" description="Disordered" evidence="13">
    <location>
        <begin position="353"/>
        <end position="374"/>
    </location>
</feature>
<dbReference type="Gene3D" id="2.10.230.10">
    <property type="entry name" value="Heat shock protein DnaJ, cysteine-rich domain"/>
    <property type="match status" value="1"/>
</dbReference>
<comment type="cofactor">
    <cofactor evidence="11">
        <name>Zn(2+)</name>
        <dbReference type="ChEBI" id="CHEBI:29105"/>
    </cofactor>
    <text evidence="11">Binds 2 Zn(2+) ions per monomer.</text>
</comment>
<keyword evidence="17" id="KW-1185">Reference proteome</keyword>
<evidence type="ECO:0000256" key="13">
    <source>
        <dbReference type="SAM" id="MobiDB-lite"/>
    </source>
</evidence>
<comment type="function">
    <text evidence="11">Participates actively in the response to hyperosmotic and heat shock by preventing the aggregation of stress-denatured proteins and by disaggregating proteins, also in an autonomous, DnaK-independent fashion. Unfolded proteins bind initially to DnaJ; upon interaction with the DnaJ-bound protein, DnaK hydrolyzes its bound ATP, resulting in the formation of a stable complex. GrpE releases ADP from DnaK; ATP binding to DnaK triggers the release of the substrate protein, thus completing the reaction cycle. Several rounds of ATP-dependent interactions between DnaJ, DnaK and GrpE are required for fully efficient folding. Also involved, together with DnaK and GrpE, in the DNA replication of plasmids through activation of initiation proteins.</text>
</comment>
<dbReference type="InterPro" id="IPR001623">
    <property type="entry name" value="DnaJ_domain"/>
</dbReference>
<evidence type="ECO:0000313" key="16">
    <source>
        <dbReference type="EMBL" id="QQM66683.1"/>
    </source>
</evidence>
<dbReference type="HAMAP" id="MF_01152">
    <property type="entry name" value="DnaJ"/>
    <property type="match status" value="1"/>
</dbReference>
<dbReference type="Pfam" id="PF00226">
    <property type="entry name" value="DnaJ"/>
    <property type="match status" value="1"/>
</dbReference>
<evidence type="ECO:0000259" key="15">
    <source>
        <dbReference type="PROSITE" id="PS51188"/>
    </source>
</evidence>
<dbReference type="Gene3D" id="2.60.260.20">
    <property type="entry name" value="Urease metallochaperone UreE, N-terminal domain"/>
    <property type="match status" value="2"/>
</dbReference>
<keyword evidence="6 11" id="KW-0862">Zinc</keyword>
<feature type="domain" description="CR-type" evidence="15">
    <location>
        <begin position="130"/>
        <end position="212"/>
    </location>
</feature>
<evidence type="ECO:0000256" key="12">
    <source>
        <dbReference type="PROSITE-ProRule" id="PRU00546"/>
    </source>
</evidence>
<evidence type="ECO:0000256" key="8">
    <source>
        <dbReference type="ARBA" id="ARBA00023186"/>
    </source>
</evidence>
<dbReference type="Pfam" id="PF00684">
    <property type="entry name" value="DnaJ_CXXCXGXG"/>
    <property type="match status" value="1"/>
</dbReference>
<feature type="binding site" evidence="11">
    <location>
        <position position="186"/>
    </location>
    <ligand>
        <name>Zn(2+)</name>
        <dbReference type="ChEBI" id="CHEBI:29105"/>
        <label>2</label>
    </ligand>
</feature>
<comment type="caution">
    <text evidence="11">Lacks conserved residue(s) required for the propagation of feature annotation.</text>
</comment>
<dbReference type="GO" id="GO:0005524">
    <property type="term" value="F:ATP binding"/>
    <property type="evidence" value="ECO:0007669"/>
    <property type="project" value="InterPro"/>
</dbReference>
<dbReference type="PANTHER" id="PTHR43096:SF48">
    <property type="entry name" value="CHAPERONE PROTEIN DNAJ"/>
    <property type="match status" value="1"/>
</dbReference>
<name>A0A7T7M8B9_9ACTO</name>
<evidence type="ECO:0000259" key="14">
    <source>
        <dbReference type="PROSITE" id="PS50076"/>
    </source>
</evidence>
<feature type="domain" description="J" evidence="14">
    <location>
        <begin position="3"/>
        <end position="66"/>
    </location>
</feature>
<dbReference type="PROSITE" id="PS00636">
    <property type="entry name" value="DNAJ_1"/>
    <property type="match status" value="1"/>
</dbReference>
<feature type="binding site" evidence="11">
    <location>
        <position position="203"/>
    </location>
    <ligand>
        <name>Zn(2+)</name>
        <dbReference type="ChEBI" id="CHEBI:29105"/>
        <label>1</label>
    </ligand>
</feature>
<evidence type="ECO:0000256" key="1">
    <source>
        <dbReference type="ARBA" id="ARBA00022490"/>
    </source>
</evidence>
<feature type="binding site" evidence="11">
    <location>
        <position position="143"/>
    </location>
    <ligand>
        <name>Zn(2+)</name>
        <dbReference type="ChEBI" id="CHEBI:29105"/>
        <label>1</label>
    </ligand>
</feature>
<dbReference type="GO" id="GO:0005737">
    <property type="term" value="C:cytoplasm"/>
    <property type="evidence" value="ECO:0007669"/>
    <property type="project" value="UniProtKB-SubCell"/>
</dbReference>
<dbReference type="InterPro" id="IPR001305">
    <property type="entry name" value="HSP_DnaJ_Cys-rich_dom"/>
</dbReference>
<dbReference type="InterPro" id="IPR008971">
    <property type="entry name" value="HSP40/DnaJ_pept-bd"/>
</dbReference>
<dbReference type="CDD" id="cd10719">
    <property type="entry name" value="DnaJ_zf"/>
    <property type="match status" value="1"/>
</dbReference>
<feature type="binding site" evidence="11">
    <location>
        <position position="189"/>
    </location>
    <ligand>
        <name>Zn(2+)</name>
        <dbReference type="ChEBI" id="CHEBI:29105"/>
        <label>2</label>
    </ligand>
</feature>
<sequence>MRDYYEILGVSRNATAEEIKKAYRKKARSLHPDVAGPGHEEEFKQVSVAYETLSDADKRQMYDLGGEEALRGGGSFGGFGGFSAADLGDLGGIFQSMFGGGAARGPASRARRGQDGIVALEVSLQDVTFGATKPVTVSSYVTCETCEGSCCLPGTEPVTCSGCNGSGSVQRVVSSLFGQAVTTARCPQCSGFGTIIASPCKDCSGEGRKHVRREVEVKVPVGVSTGTRLRMDGQGEAGPGGGPNGDLYIEFHETEHPTLRREGDDLLTELRIPMTAAALGGTFTVETLDGPRELEVKPGTQNGQEKVLDGLGTGRLRRRGRGDLRISLVVETPVRLDEEQRELLRRLAELRGETTQGSKDSTLKRKLGDWINGR</sequence>
<dbReference type="InterPro" id="IPR036410">
    <property type="entry name" value="HSP_DnaJ_Cys-rich_dom_sf"/>
</dbReference>
<dbReference type="CDD" id="cd10747">
    <property type="entry name" value="DnaJ_C"/>
    <property type="match status" value="1"/>
</dbReference>
<dbReference type="SUPFAM" id="SSF49493">
    <property type="entry name" value="HSP40/DnaJ peptide-binding domain"/>
    <property type="match status" value="2"/>
</dbReference>
<dbReference type="InterPro" id="IPR018253">
    <property type="entry name" value="DnaJ_domain_CS"/>
</dbReference>